<dbReference type="RefSeq" id="WP_008928155.1">
    <property type="nucleotide sequence ID" value="NZ_AMRJ01000004.1"/>
</dbReference>
<evidence type="ECO:0000256" key="10">
    <source>
        <dbReference type="ARBA" id="ARBA00022833"/>
    </source>
</evidence>
<evidence type="ECO:0000256" key="11">
    <source>
        <dbReference type="ARBA" id="ARBA00023049"/>
    </source>
</evidence>
<dbReference type="CDD" id="cd09600">
    <property type="entry name" value="M1_APN"/>
    <property type="match status" value="1"/>
</dbReference>
<comment type="function">
    <text evidence="12">Aminopeptidase N is involved in the degradation of intracellular peptides generated by protein breakdown during normal growth as well as in response to nutrient starvation.</text>
</comment>
<dbReference type="MEROPS" id="M01.005"/>
<feature type="domain" description="Peptidase M1 alanyl aminopeptidase Ig-like fold" evidence="15">
    <location>
        <begin position="451"/>
        <end position="547"/>
    </location>
</feature>
<dbReference type="InterPro" id="IPR042097">
    <property type="entry name" value="Aminopeptidase_N-like_N_sf"/>
</dbReference>
<dbReference type="GO" id="GO:0006508">
    <property type="term" value="P:proteolysis"/>
    <property type="evidence" value="ECO:0007669"/>
    <property type="project" value="UniProtKB-UniRule"/>
</dbReference>
<organism evidence="18 19">
    <name type="scientific">Alcanivorax hongdengensis A-11-3</name>
    <dbReference type="NCBI Taxonomy" id="1177179"/>
    <lineage>
        <taxon>Bacteria</taxon>
        <taxon>Pseudomonadati</taxon>
        <taxon>Pseudomonadota</taxon>
        <taxon>Gammaproteobacteria</taxon>
        <taxon>Oceanospirillales</taxon>
        <taxon>Alcanivoracaceae</taxon>
        <taxon>Alcanivorax</taxon>
    </lineage>
</organism>
<dbReference type="InterPro" id="IPR037144">
    <property type="entry name" value="Peptidase_M1_pepN_C_sf"/>
</dbReference>
<dbReference type="STRING" id="1177179.A11A3_04850"/>
<keyword evidence="8" id="KW-0479">Metal-binding</keyword>
<keyword evidence="9" id="KW-0378">Hydrolase</keyword>
<evidence type="ECO:0000256" key="13">
    <source>
        <dbReference type="NCBIfam" id="TIGR02414"/>
    </source>
</evidence>
<feature type="domain" description="Peptidase M1 membrane alanine aminopeptidase" evidence="14">
    <location>
        <begin position="233"/>
        <end position="446"/>
    </location>
</feature>
<feature type="domain" description="Peptidase M1 alanyl aminopeptidase C-terminal" evidence="16">
    <location>
        <begin position="552"/>
        <end position="868"/>
    </location>
</feature>
<dbReference type="InterPro" id="IPR001930">
    <property type="entry name" value="Peptidase_M1"/>
</dbReference>
<dbReference type="EC" id="3.4.11.2" evidence="4 13"/>
<comment type="cofactor">
    <cofactor evidence="2">
        <name>Zn(2+)</name>
        <dbReference type="ChEBI" id="CHEBI:29105"/>
    </cofactor>
</comment>
<dbReference type="InterPro" id="IPR014782">
    <property type="entry name" value="Peptidase_M1_dom"/>
</dbReference>
<name>L0WHG2_9GAMM</name>
<dbReference type="InterPro" id="IPR024601">
    <property type="entry name" value="Peptidase_M1_pepN_C"/>
</dbReference>
<keyword evidence="6 18" id="KW-0031">Aminopeptidase</keyword>
<evidence type="ECO:0000259" key="15">
    <source>
        <dbReference type="Pfam" id="PF11940"/>
    </source>
</evidence>
<dbReference type="PANTHER" id="PTHR46322">
    <property type="entry name" value="PUROMYCIN-SENSITIVE AMINOPEPTIDASE"/>
    <property type="match status" value="1"/>
</dbReference>
<dbReference type="InterPro" id="IPR038438">
    <property type="entry name" value="PepN_Ig-like_sf"/>
</dbReference>
<evidence type="ECO:0000259" key="16">
    <source>
        <dbReference type="Pfam" id="PF17432"/>
    </source>
</evidence>
<sequence>MEGANTAITTTRLADYQPPVYRVEQVTLDVDIHPGQTRVTSELQLQHNPDSDQPAGELVLNGEALVIESLNLDGETLTQDSYHYDGHLLTVRDLPAQCVLTSVVTIEPEKNTALEGLYQSNGMVCTQCEAEGFRRITFFPDRPDVLARFTTTVHADKATYPLLLSNGNPVDWGEEGTRHWVTWDDPFPKPCYLFALVAGDLACLEDSFNTASGRPVALRLYAEHRDLDKLDHAMQSLKNAMRWDEQTYGREYDLDIYMIVAVSHFNMGAMENKGLNIFNTACVLAHPDTTTDAGFQRVESVVAHEYFHNWSGNRVTCRDWFQLSLKEGFTVFRDQSFSADMNSAAVKRVEDVDFLVNHQFPEDQGPMAHPVRPAEYQKIDNFYTLTIYEKGAEIVRMQYNLLGPEAFRRASDRYFEQFDGQAVTCDDFVACMEAESGLDLSQFKRWYSQAGTPVLTVTDEYHEGQYTLHVRQHTPATPGQPDKAPLVIPVKLALLDSNGQAVAMDEQGNRETVVIVDQSEQSFRFAVPEAVTPSLLRGFSAPVVLDYPYTEAQLATLLAHDSDGYCRWNAAQRLYFSALDRLVGDPGQAQSEALALKPVLERVIERAKEDPAQAALLLTLPTEVALGDRHSPLDPRAVHQARRALTGALGQVLEEQWQAQQQAWQRQDFSMEGDAIGGRQMRLLALGYLAAAGSAGVTETVGELFGHPLCMTEELGALRLLVHHGLPGADQALADFAARWQGEALVMDQWFAVQATCPGEDTVSVASALLDHPAFEWTLPNRVRALVGTLVNANPVAFHAADGQGYRFFCEALARLDAINPQVAARLANGAARLRRLEPQRQAMLEKGLQGVQQKASANLSEVLSRILTDRS</sequence>
<dbReference type="Gene3D" id="1.10.390.10">
    <property type="entry name" value="Neutral Protease Domain 2"/>
    <property type="match status" value="1"/>
</dbReference>
<dbReference type="SUPFAM" id="SSF55486">
    <property type="entry name" value="Metalloproteases ('zincins'), catalytic domain"/>
    <property type="match status" value="1"/>
</dbReference>
<dbReference type="InterPro" id="IPR012779">
    <property type="entry name" value="Peptidase_M1_pepN"/>
</dbReference>
<dbReference type="OrthoDB" id="100605at2"/>
<dbReference type="GO" id="GO:0016285">
    <property type="term" value="F:alanyl aminopeptidase activity"/>
    <property type="evidence" value="ECO:0007669"/>
    <property type="project" value="UniProtKB-EC"/>
</dbReference>
<keyword evidence="7" id="KW-0645">Protease</keyword>
<reference evidence="18 19" key="1">
    <citation type="journal article" date="2012" name="J. Bacteriol.">
        <title>Genome Sequence of the Alkane-Degrading Bacterium Alcanivorax hongdengensis Type Strain A-11-3.</title>
        <authorList>
            <person name="Lai Q."/>
            <person name="Shao Z."/>
        </authorList>
    </citation>
    <scope>NUCLEOTIDE SEQUENCE [LARGE SCALE GENOMIC DNA]</scope>
    <source>
        <strain evidence="18 19">A-11-3</strain>
    </source>
</reference>
<evidence type="ECO:0000259" key="17">
    <source>
        <dbReference type="Pfam" id="PF17900"/>
    </source>
</evidence>
<dbReference type="Proteomes" id="UP000010164">
    <property type="component" value="Unassembled WGS sequence"/>
</dbReference>
<comment type="catalytic activity">
    <reaction evidence="1">
        <text>Release of an N-terminal amino acid, Xaa-|-Yaa- from a peptide, amide or arylamide. Xaa is preferably Ala, but may be most amino acids including Pro (slow action). When a terminal hydrophobic residue is followed by a prolyl residue, the two may be released as an intact Xaa-Pro dipeptide.</text>
        <dbReference type="EC" id="3.4.11.2"/>
    </reaction>
</comment>
<dbReference type="InterPro" id="IPR045357">
    <property type="entry name" value="Aminopeptidase_N-like_N"/>
</dbReference>
<dbReference type="Gene3D" id="1.25.50.10">
    <property type="entry name" value="Peptidase M1, alanyl aminopeptidase, C-terminal domain"/>
    <property type="match status" value="1"/>
</dbReference>
<dbReference type="FunFam" id="2.60.40.1730:FF:000005">
    <property type="entry name" value="Aminopeptidase N"/>
    <property type="match status" value="1"/>
</dbReference>
<evidence type="ECO:0000256" key="1">
    <source>
        <dbReference type="ARBA" id="ARBA00000098"/>
    </source>
</evidence>
<dbReference type="eggNOG" id="COG0308">
    <property type="taxonomic scope" value="Bacteria"/>
</dbReference>
<evidence type="ECO:0000256" key="2">
    <source>
        <dbReference type="ARBA" id="ARBA00001947"/>
    </source>
</evidence>
<dbReference type="SUPFAM" id="SSF63737">
    <property type="entry name" value="Leukotriene A4 hydrolase N-terminal domain"/>
    <property type="match status" value="1"/>
</dbReference>
<dbReference type="InterPro" id="IPR035414">
    <property type="entry name" value="Peptidase_M1_pepN_Ig-like"/>
</dbReference>
<dbReference type="InterPro" id="IPR027268">
    <property type="entry name" value="Peptidase_M4/M1_CTD_sf"/>
</dbReference>
<feature type="domain" description="Aminopeptidase N-like N-terminal" evidence="17">
    <location>
        <begin position="28"/>
        <end position="193"/>
    </location>
</feature>
<evidence type="ECO:0000256" key="6">
    <source>
        <dbReference type="ARBA" id="ARBA00022438"/>
    </source>
</evidence>
<protein>
    <recommendedName>
        <fullName evidence="5 13">Aminopeptidase N</fullName>
        <ecNumber evidence="4 13">3.4.11.2</ecNumber>
    </recommendedName>
</protein>
<comment type="caution">
    <text evidence="18">The sequence shown here is derived from an EMBL/GenBank/DDBJ whole genome shotgun (WGS) entry which is preliminary data.</text>
</comment>
<keyword evidence="11" id="KW-0482">Metalloprotease</keyword>
<dbReference type="Pfam" id="PF01433">
    <property type="entry name" value="Peptidase_M1"/>
    <property type="match status" value="1"/>
</dbReference>
<dbReference type="GO" id="GO:0008270">
    <property type="term" value="F:zinc ion binding"/>
    <property type="evidence" value="ECO:0007669"/>
    <property type="project" value="InterPro"/>
</dbReference>
<dbReference type="Pfam" id="PF11940">
    <property type="entry name" value="DUF3458"/>
    <property type="match status" value="1"/>
</dbReference>
<evidence type="ECO:0000256" key="4">
    <source>
        <dbReference type="ARBA" id="ARBA00012564"/>
    </source>
</evidence>
<evidence type="ECO:0000256" key="12">
    <source>
        <dbReference type="ARBA" id="ARBA00059739"/>
    </source>
</evidence>
<dbReference type="AlphaFoldDB" id="L0WHG2"/>
<dbReference type="Pfam" id="PF17432">
    <property type="entry name" value="DUF3458_C"/>
    <property type="match status" value="1"/>
</dbReference>
<evidence type="ECO:0000256" key="8">
    <source>
        <dbReference type="ARBA" id="ARBA00022723"/>
    </source>
</evidence>
<evidence type="ECO:0000256" key="9">
    <source>
        <dbReference type="ARBA" id="ARBA00022801"/>
    </source>
</evidence>
<dbReference type="EMBL" id="AMRJ01000004">
    <property type="protein sequence ID" value="EKF75280.1"/>
    <property type="molecule type" value="Genomic_DNA"/>
</dbReference>
<dbReference type="Gene3D" id="2.60.40.1840">
    <property type="match status" value="1"/>
</dbReference>
<evidence type="ECO:0000259" key="14">
    <source>
        <dbReference type="Pfam" id="PF01433"/>
    </source>
</evidence>
<dbReference type="FunFam" id="3.30.2010.30:FF:000002">
    <property type="entry name" value="Putative aminopeptidase N"/>
    <property type="match status" value="1"/>
</dbReference>
<proteinExistence type="inferred from homology"/>
<dbReference type="PANTHER" id="PTHR46322:SF1">
    <property type="entry name" value="PUROMYCIN-SENSITIVE AMINOPEPTIDASE"/>
    <property type="match status" value="1"/>
</dbReference>
<comment type="similarity">
    <text evidence="3">Belongs to the peptidase M1 family.</text>
</comment>
<dbReference type="Gene3D" id="3.30.2010.30">
    <property type="match status" value="1"/>
</dbReference>
<dbReference type="PRINTS" id="PR00756">
    <property type="entry name" value="ALADIPTASE"/>
</dbReference>
<keyword evidence="19" id="KW-1185">Reference proteome</keyword>
<evidence type="ECO:0000256" key="5">
    <source>
        <dbReference type="ARBA" id="ARBA00015611"/>
    </source>
</evidence>
<evidence type="ECO:0000313" key="19">
    <source>
        <dbReference type="Proteomes" id="UP000010164"/>
    </source>
</evidence>
<evidence type="ECO:0000256" key="3">
    <source>
        <dbReference type="ARBA" id="ARBA00010136"/>
    </source>
</evidence>
<dbReference type="FunFam" id="2.60.40.1840:FF:000001">
    <property type="entry name" value="Aminopeptidase N"/>
    <property type="match status" value="1"/>
</dbReference>
<dbReference type="Gene3D" id="2.60.40.1730">
    <property type="entry name" value="tricorn interacting facor f3 domain"/>
    <property type="match status" value="1"/>
</dbReference>
<evidence type="ECO:0000313" key="18">
    <source>
        <dbReference type="EMBL" id="EKF75280.1"/>
    </source>
</evidence>
<dbReference type="PATRIC" id="fig|1177179.3.peg.971"/>
<evidence type="ECO:0000256" key="7">
    <source>
        <dbReference type="ARBA" id="ARBA00022670"/>
    </source>
</evidence>
<dbReference type="Pfam" id="PF17900">
    <property type="entry name" value="Peptidase_M1_N"/>
    <property type="match status" value="1"/>
</dbReference>
<dbReference type="GO" id="GO:0008237">
    <property type="term" value="F:metallopeptidase activity"/>
    <property type="evidence" value="ECO:0007669"/>
    <property type="project" value="UniProtKB-UniRule"/>
</dbReference>
<gene>
    <name evidence="18" type="primary">pepN</name>
    <name evidence="18" type="ORF">A11A3_04850</name>
</gene>
<accession>L0WHG2</accession>
<dbReference type="NCBIfam" id="TIGR02414">
    <property type="entry name" value="pepN_proteo"/>
    <property type="match status" value="1"/>
</dbReference>
<keyword evidence="10" id="KW-0862">Zinc</keyword>